<dbReference type="InterPro" id="IPR000524">
    <property type="entry name" value="Tscrpt_reg_HTH_GntR"/>
</dbReference>
<dbReference type="PROSITE" id="PS50949">
    <property type="entry name" value="HTH_GNTR"/>
    <property type="match status" value="1"/>
</dbReference>
<dbReference type="CDD" id="cd07377">
    <property type="entry name" value="WHTH_GntR"/>
    <property type="match status" value="1"/>
</dbReference>
<sequence length="250" mass="28820">MNKNTYTLKDLQIDHFSAVPLHVQVEQLLREMINSPEYQNGKLLPKETDLAKRLGISRNTIRQATNKLVYENLLVRKKGVGTKVVKGNVSTKLDNWFSFSREMHKKGIDFKNYRVNSEWVVADNEIATALGIKPKTKVLKLERLKGFNDGPFVHFISYFHPRVGLTGEEDFSGYLYDILEKDYHTIPSVSKEEISAILADEKISGILGLETGDPVLFRKRIVCDPGDRPFEYNLGYYRADRFKYTIDIKR</sequence>
<keyword evidence="2" id="KW-0238">DNA-binding</keyword>
<protein>
    <submittedName>
        <fullName evidence="5">GntR family transcriptional regulator</fullName>
    </submittedName>
</protein>
<dbReference type="InterPro" id="IPR036390">
    <property type="entry name" value="WH_DNA-bd_sf"/>
</dbReference>
<dbReference type="InterPro" id="IPR036388">
    <property type="entry name" value="WH-like_DNA-bd_sf"/>
</dbReference>
<dbReference type="RefSeq" id="WP_377064388.1">
    <property type="nucleotide sequence ID" value="NZ_JBHSJJ010000005.1"/>
</dbReference>
<dbReference type="EMBL" id="JBHSJJ010000005">
    <property type="protein sequence ID" value="MFC4872200.1"/>
    <property type="molecule type" value="Genomic_DNA"/>
</dbReference>
<organism evidence="5 6">
    <name type="scientific">Negadavirga shengliensis</name>
    <dbReference type="NCBI Taxonomy" id="1389218"/>
    <lineage>
        <taxon>Bacteria</taxon>
        <taxon>Pseudomonadati</taxon>
        <taxon>Bacteroidota</taxon>
        <taxon>Cytophagia</taxon>
        <taxon>Cytophagales</taxon>
        <taxon>Cyclobacteriaceae</taxon>
        <taxon>Negadavirga</taxon>
    </lineage>
</organism>
<reference evidence="6" key="1">
    <citation type="journal article" date="2019" name="Int. J. Syst. Evol. Microbiol.">
        <title>The Global Catalogue of Microorganisms (GCM) 10K type strain sequencing project: providing services to taxonomists for standard genome sequencing and annotation.</title>
        <authorList>
            <consortium name="The Broad Institute Genomics Platform"/>
            <consortium name="The Broad Institute Genome Sequencing Center for Infectious Disease"/>
            <person name="Wu L."/>
            <person name="Ma J."/>
        </authorList>
    </citation>
    <scope>NUCLEOTIDE SEQUENCE [LARGE SCALE GENOMIC DNA]</scope>
    <source>
        <strain evidence="6">CGMCC 4.7466</strain>
    </source>
</reference>
<proteinExistence type="predicted"/>
<evidence type="ECO:0000259" key="4">
    <source>
        <dbReference type="PROSITE" id="PS50949"/>
    </source>
</evidence>
<dbReference type="SUPFAM" id="SSF64288">
    <property type="entry name" value="Chorismate lyase-like"/>
    <property type="match status" value="1"/>
</dbReference>
<dbReference type="PRINTS" id="PR00035">
    <property type="entry name" value="HTHGNTR"/>
</dbReference>
<dbReference type="Gene3D" id="3.40.1410.10">
    <property type="entry name" value="Chorismate lyase-like"/>
    <property type="match status" value="1"/>
</dbReference>
<dbReference type="Proteomes" id="UP001595818">
    <property type="component" value="Unassembled WGS sequence"/>
</dbReference>
<evidence type="ECO:0000313" key="5">
    <source>
        <dbReference type="EMBL" id="MFC4872200.1"/>
    </source>
</evidence>
<evidence type="ECO:0000313" key="6">
    <source>
        <dbReference type="Proteomes" id="UP001595818"/>
    </source>
</evidence>
<dbReference type="SUPFAM" id="SSF46785">
    <property type="entry name" value="Winged helix' DNA-binding domain"/>
    <property type="match status" value="1"/>
</dbReference>
<evidence type="ECO:0000256" key="3">
    <source>
        <dbReference type="ARBA" id="ARBA00023163"/>
    </source>
</evidence>
<dbReference type="SMART" id="SM00345">
    <property type="entry name" value="HTH_GNTR"/>
    <property type="match status" value="1"/>
</dbReference>
<evidence type="ECO:0000256" key="1">
    <source>
        <dbReference type="ARBA" id="ARBA00023015"/>
    </source>
</evidence>
<keyword evidence="6" id="KW-1185">Reference proteome</keyword>
<dbReference type="InterPro" id="IPR050679">
    <property type="entry name" value="Bact_HTH_transcr_reg"/>
</dbReference>
<dbReference type="Pfam" id="PF07702">
    <property type="entry name" value="UTRA"/>
    <property type="match status" value="1"/>
</dbReference>
<dbReference type="InterPro" id="IPR011663">
    <property type="entry name" value="UTRA"/>
</dbReference>
<gene>
    <name evidence="5" type="ORF">ACFPFU_10905</name>
</gene>
<dbReference type="PANTHER" id="PTHR44846">
    <property type="entry name" value="MANNOSYL-D-GLYCERATE TRANSPORT/METABOLISM SYSTEM REPRESSOR MNGR-RELATED"/>
    <property type="match status" value="1"/>
</dbReference>
<dbReference type="PANTHER" id="PTHR44846:SF1">
    <property type="entry name" value="MANNOSYL-D-GLYCERATE TRANSPORT_METABOLISM SYSTEM REPRESSOR MNGR-RELATED"/>
    <property type="match status" value="1"/>
</dbReference>
<feature type="domain" description="HTH gntR-type" evidence="4">
    <location>
        <begin position="19"/>
        <end position="87"/>
    </location>
</feature>
<evidence type="ECO:0000256" key="2">
    <source>
        <dbReference type="ARBA" id="ARBA00023125"/>
    </source>
</evidence>
<dbReference type="Pfam" id="PF00392">
    <property type="entry name" value="GntR"/>
    <property type="match status" value="1"/>
</dbReference>
<comment type="caution">
    <text evidence="5">The sequence shown here is derived from an EMBL/GenBank/DDBJ whole genome shotgun (WGS) entry which is preliminary data.</text>
</comment>
<accession>A0ABV9T0I6</accession>
<dbReference type="SMART" id="SM00866">
    <property type="entry name" value="UTRA"/>
    <property type="match status" value="1"/>
</dbReference>
<keyword evidence="1" id="KW-0805">Transcription regulation</keyword>
<keyword evidence="3" id="KW-0804">Transcription</keyword>
<name>A0ABV9T0I6_9BACT</name>
<dbReference type="InterPro" id="IPR028978">
    <property type="entry name" value="Chorismate_lyase_/UTRA_dom_sf"/>
</dbReference>
<dbReference type="Gene3D" id="1.10.10.10">
    <property type="entry name" value="Winged helix-like DNA-binding domain superfamily/Winged helix DNA-binding domain"/>
    <property type="match status" value="1"/>
</dbReference>